<accession>A0A063Y5G3</accession>
<keyword evidence="3" id="KW-1185">Reference proteome</keyword>
<dbReference type="OrthoDB" id="6120384at2"/>
<dbReference type="EMBL" id="JMSZ01000024">
    <property type="protein sequence ID" value="KDE39767.1"/>
    <property type="molecule type" value="Genomic_DNA"/>
</dbReference>
<evidence type="ECO:0000259" key="1">
    <source>
        <dbReference type="Pfam" id="PF14341"/>
    </source>
</evidence>
<evidence type="ECO:0000313" key="3">
    <source>
        <dbReference type="Proteomes" id="UP000027318"/>
    </source>
</evidence>
<dbReference type="STRING" id="267850.ADINL_1807"/>
<evidence type="ECO:0000313" key="2">
    <source>
        <dbReference type="EMBL" id="KDE39767.1"/>
    </source>
</evidence>
<protein>
    <recommendedName>
        <fullName evidence="1">Type 4 fimbrial biogenesis protein PilX N-terminal domain-containing protein</fullName>
    </recommendedName>
</protein>
<dbReference type="Pfam" id="PF14341">
    <property type="entry name" value="PilX_N"/>
    <property type="match status" value="1"/>
</dbReference>
<sequence>MWIKHARMTGNALIMTLVFLSVITLLTFSAAVNSQLQQRMSHQLWLKMQADQAADAGVAAFYHWLHDDPEHWQAEGWPASGQVNAEIDSYYQIPESELQWQSDRVTLTVEGLIQRESETLSQSRLRVTFLHSIDTGRIHLDQWVELQ</sequence>
<proteinExistence type="predicted"/>
<organism evidence="2 3">
    <name type="scientific">Nitrincola lacisaponensis</name>
    <dbReference type="NCBI Taxonomy" id="267850"/>
    <lineage>
        <taxon>Bacteria</taxon>
        <taxon>Pseudomonadati</taxon>
        <taxon>Pseudomonadota</taxon>
        <taxon>Gammaproteobacteria</taxon>
        <taxon>Oceanospirillales</taxon>
        <taxon>Oceanospirillaceae</taxon>
        <taxon>Nitrincola</taxon>
    </lineage>
</organism>
<dbReference type="InterPro" id="IPR025746">
    <property type="entry name" value="PilX_N_dom"/>
</dbReference>
<comment type="caution">
    <text evidence="2">The sequence shown here is derived from an EMBL/GenBank/DDBJ whole genome shotgun (WGS) entry which is preliminary data.</text>
</comment>
<dbReference type="AlphaFoldDB" id="A0A063Y5G3"/>
<dbReference type="Proteomes" id="UP000027318">
    <property type="component" value="Unassembled WGS sequence"/>
</dbReference>
<gene>
    <name evidence="2" type="ORF">ADINL_1807</name>
</gene>
<reference evidence="2 3" key="1">
    <citation type="journal article" date="2005" name="Int. J. Syst. Evol. Microbiol.">
        <title>Nitrincola lacisaponensis gen. nov., sp. nov., a novel alkaliphilic bacterium isolated from an alkaline, saline lake.</title>
        <authorList>
            <person name="Dimitriu P.A."/>
            <person name="Shukla S.K."/>
            <person name="Conradt J."/>
            <person name="Marquez M.C."/>
            <person name="Ventosa A."/>
            <person name="Maglia A."/>
            <person name="Peyton B.M."/>
            <person name="Pinkart H.C."/>
            <person name="Mormile M.R."/>
        </authorList>
    </citation>
    <scope>NUCLEOTIDE SEQUENCE [LARGE SCALE GENOMIC DNA]</scope>
    <source>
        <strain evidence="2 3">4CA</strain>
    </source>
</reference>
<name>A0A063Y5G3_9GAMM</name>
<feature type="domain" description="Type 4 fimbrial biogenesis protein PilX N-terminal" evidence="1">
    <location>
        <begin position="10"/>
        <end position="58"/>
    </location>
</feature>
<dbReference type="RefSeq" id="WP_036546702.1">
    <property type="nucleotide sequence ID" value="NZ_JMSZ01000024.1"/>
</dbReference>